<evidence type="ECO:0000313" key="2">
    <source>
        <dbReference type="Proteomes" id="UP000058857"/>
    </source>
</evidence>
<proteinExistence type="predicted"/>
<accession>A0A0S2IWS0</accession>
<dbReference type="PATRIC" id="fig|280505.15.peg.3839"/>
<dbReference type="EMBL" id="CP012029">
    <property type="protein sequence ID" value="ALO28097.1"/>
    <property type="molecule type" value="Genomic_DNA"/>
</dbReference>
<name>A0A0S2IWS0_LEPBO</name>
<dbReference type="AlphaFoldDB" id="A0A0S2IWS0"/>
<evidence type="ECO:0000313" key="1">
    <source>
        <dbReference type="EMBL" id="ALO28097.1"/>
    </source>
</evidence>
<organism evidence="1">
    <name type="scientific">Leptospira borgpetersenii serovar Ballum</name>
    <dbReference type="NCBI Taxonomy" id="280505"/>
    <lineage>
        <taxon>Bacteria</taxon>
        <taxon>Pseudomonadati</taxon>
        <taxon>Spirochaetota</taxon>
        <taxon>Spirochaetia</taxon>
        <taxon>Leptospirales</taxon>
        <taxon>Leptospiraceae</taxon>
        <taxon>Leptospira</taxon>
    </lineage>
</organism>
<gene>
    <name evidence="1" type="ORF">LBBP_03943</name>
</gene>
<reference evidence="1 2" key="1">
    <citation type="journal article" date="2015" name="PLoS Negl. Trop. Dis.">
        <title>Distribution of Plasmids in Distinct Leptospira Pathogenic Species.</title>
        <authorList>
            <person name="Wang Y."/>
            <person name="Zhuang X."/>
            <person name="Zhong Y."/>
            <person name="Zhang C."/>
            <person name="Zhang Y."/>
            <person name="Zeng L."/>
            <person name="Zhu Y."/>
            <person name="He P."/>
            <person name="Dong K."/>
            <person name="Pal U."/>
            <person name="Guo X."/>
            <person name="Qin J."/>
        </authorList>
    </citation>
    <scope>NUCLEOTIDE SEQUENCE [LARGE SCALE GENOMIC DNA]</scope>
    <source>
        <strain evidence="1 2">56604</strain>
    </source>
</reference>
<protein>
    <submittedName>
        <fullName evidence="1">Uncharacterized protein</fullName>
    </submittedName>
</protein>
<sequence>MRFYQNALFVAIGSDLISRRNVQIKPGSFIGNDFHHPTVIVF</sequence>
<dbReference type="Proteomes" id="UP000058857">
    <property type="component" value="Chromosome 1"/>
</dbReference>